<dbReference type="AlphaFoldDB" id="A0A1T5MA87"/>
<feature type="compositionally biased region" description="Basic residues" evidence="1">
    <location>
        <begin position="59"/>
        <end position="68"/>
    </location>
</feature>
<feature type="compositionally biased region" description="Basic and acidic residues" evidence="1">
    <location>
        <begin position="33"/>
        <end position="58"/>
    </location>
</feature>
<sequence>MPSNDKRKTQQPGNTDDRALEKLEQIWDRQILKGDDFLENRMPSKTEKADFHDEDKPVKQRRRRGRKF</sequence>
<evidence type="ECO:0000256" key="1">
    <source>
        <dbReference type="SAM" id="MobiDB-lite"/>
    </source>
</evidence>
<accession>A0A1T5MA87</accession>
<organism evidence="2 3">
    <name type="scientific">Ohtaekwangia koreensis</name>
    <dbReference type="NCBI Taxonomy" id="688867"/>
    <lineage>
        <taxon>Bacteria</taxon>
        <taxon>Pseudomonadati</taxon>
        <taxon>Bacteroidota</taxon>
        <taxon>Cytophagia</taxon>
        <taxon>Cytophagales</taxon>
        <taxon>Fulvivirgaceae</taxon>
        <taxon>Ohtaekwangia</taxon>
    </lineage>
</organism>
<protein>
    <submittedName>
        <fullName evidence="2">Uncharacterized protein</fullName>
    </submittedName>
</protein>
<feature type="region of interest" description="Disordered" evidence="1">
    <location>
        <begin position="1"/>
        <end position="20"/>
    </location>
</feature>
<keyword evidence="3" id="KW-1185">Reference proteome</keyword>
<evidence type="ECO:0000313" key="2">
    <source>
        <dbReference type="EMBL" id="SKC85160.1"/>
    </source>
</evidence>
<dbReference type="EMBL" id="FUZU01000004">
    <property type="protein sequence ID" value="SKC85160.1"/>
    <property type="molecule type" value="Genomic_DNA"/>
</dbReference>
<dbReference type="RefSeq" id="WP_079689373.1">
    <property type="nucleotide sequence ID" value="NZ_FUZU01000004.1"/>
</dbReference>
<reference evidence="2 3" key="1">
    <citation type="submission" date="2017-02" db="EMBL/GenBank/DDBJ databases">
        <authorList>
            <person name="Peterson S.W."/>
        </authorList>
    </citation>
    <scope>NUCLEOTIDE SEQUENCE [LARGE SCALE GENOMIC DNA]</scope>
    <source>
        <strain evidence="2 3">DSM 25262</strain>
    </source>
</reference>
<proteinExistence type="predicted"/>
<gene>
    <name evidence="2" type="ORF">SAMN05660236_4838</name>
</gene>
<evidence type="ECO:0000313" key="3">
    <source>
        <dbReference type="Proteomes" id="UP000190961"/>
    </source>
</evidence>
<dbReference type="STRING" id="688867.SAMN05660236_4838"/>
<name>A0A1T5MA87_9BACT</name>
<feature type="region of interest" description="Disordered" evidence="1">
    <location>
        <begin position="33"/>
        <end position="68"/>
    </location>
</feature>
<dbReference type="Proteomes" id="UP000190961">
    <property type="component" value="Unassembled WGS sequence"/>
</dbReference>